<evidence type="ECO:0000313" key="3">
    <source>
        <dbReference type="Proteomes" id="UP000008983"/>
    </source>
</evidence>
<keyword evidence="1" id="KW-1133">Transmembrane helix</keyword>
<reference evidence="2 3" key="1">
    <citation type="submission" date="2011-07" db="EMBL/GenBank/DDBJ databases">
        <authorList>
            <person name="Coyne R."/>
            <person name="Brami D."/>
            <person name="Johnson J."/>
            <person name="Hostetler J."/>
            <person name="Hannick L."/>
            <person name="Clark T."/>
            <person name="Cassidy-Hanley D."/>
            <person name="Inman J."/>
        </authorList>
    </citation>
    <scope>NUCLEOTIDE SEQUENCE [LARGE SCALE GENOMIC DNA]</scope>
    <source>
        <strain evidence="2 3">G5</strain>
    </source>
</reference>
<keyword evidence="1" id="KW-0812">Transmembrane</keyword>
<dbReference type="Proteomes" id="UP000008983">
    <property type="component" value="Unassembled WGS sequence"/>
</dbReference>
<proteinExistence type="predicted"/>
<sequence length="148" mass="16297">MIKKITSLITIFAIVGTIAYVFNSENFQDNHLLKKLQKNLKQPFNLNAFSYGQSSNCIKYCTDIGGVNCLNNGQAHCCKDKASCIQNPIVKTSFLCADTHIHSKFTTITSQSQCEKANTNENPKPNTNANANILKVGLILLALLALLF</sequence>
<dbReference type="GeneID" id="14909528"/>
<dbReference type="AlphaFoldDB" id="G0QN53"/>
<name>G0QN53_ICHMU</name>
<gene>
    <name evidence="2" type="ORF">IMG5_055340</name>
</gene>
<dbReference type="RefSeq" id="XP_004037341.1">
    <property type="nucleotide sequence ID" value="XM_004037293.1"/>
</dbReference>
<evidence type="ECO:0008006" key="4">
    <source>
        <dbReference type="Google" id="ProtNLM"/>
    </source>
</evidence>
<accession>G0QN53</accession>
<dbReference type="EMBL" id="GL983463">
    <property type="protein sequence ID" value="EGR33355.1"/>
    <property type="molecule type" value="Genomic_DNA"/>
</dbReference>
<evidence type="ECO:0000313" key="2">
    <source>
        <dbReference type="EMBL" id="EGR33355.1"/>
    </source>
</evidence>
<feature type="transmembrane region" description="Helical" evidence="1">
    <location>
        <begin position="5"/>
        <end position="22"/>
    </location>
</feature>
<organism evidence="2 3">
    <name type="scientific">Ichthyophthirius multifiliis</name>
    <name type="common">White spot disease agent</name>
    <name type="synonym">Ich</name>
    <dbReference type="NCBI Taxonomy" id="5932"/>
    <lineage>
        <taxon>Eukaryota</taxon>
        <taxon>Sar</taxon>
        <taxon>Alveolata</taxon>
        <taxon>Ciliophora</taxon>
        <taxon>Intramacronucleata</taxon>
        <taxon>Oligohymenophorea</taxon>
        <taxon>Hymenostomatida</taxon>
        <taxon>Ophryoglenina</taxon>
        <taxon>Ichthyophthirius</taxon>
    </lineage>
</organism>
<evidence type="ECO:0000256" key="1">
    <source>
        <dbReference type="SAM" id="Phobius"/>
    </source>
</evidence>
<keyword evidence="1" id="KW-0472">Membrane</keyword>
<dbReference type="InParanoid" id="G0QN53"/>
<protein>
    <recommendedName>
        <fullName evidence="4">Transmembrane protein</fullName>
    </recommendedName>
</protein>
<keyword evidence="3" id="KW-1185">Reference proteome</keyword>